<dbReference type="STRING" id="51511.ENSCSAVP00000016095"/>
<dbReference type="GO" id="GO:0005794">
    <property type="term" value="C:Golgi apparatus"/>
    <property type="evidence" value="ECO:0007669"/>
    <property type="project" value="UniProtKB-SubCell"/>
</dbReference>
<comment type="similarity">
    <text evidence="4 9">Belongs to the EMP24/GP25L family.</text>
</comment>
<dbReference type="GO" id="GO:0033116">
    <property type="term" value="C:endoplasmic reticulum-Golgi intermediate compartment membrane"/>
    <property type="evidence" value="ECO:0007669"/>
    <property type="project" value="UniProtKB-SubCell"/>
</dbReference>
<dbReference type="HOGENOM" id="CLU_1085693_0_0_1"/>
<dbReference type="GO" id="GO:0005789">
    <property type="term" value="C:endoplasmic reticulum membrane"/>
    <property type="evidence" value="ECO:0007669"/>
    <property type="project" value="UniProtKB-SubCell"/>
</dbReference>
<dbReference type="SMART" id="SM01190">
    <property type="entry name" value="EMP24_GP25L"/>
    <property type="match status" value="1"/>
</dbReference>
<dbReference type="Ensembl" id="ENSCSAVT00000016275.1">
    <property type="protein sequence ID" value="ENSCSAVP00000016095.1"/>
    <property type="gene ID" value="ENSCSAVG00000009475.1"/>
</dbReference>
<dbReference type="PROSITE" id="PS50866">
    <property type="entry name" value="GOLD"/>
    <property type="match status" value="1"/>
</dbReference>
<proteinExistence type="inferred from homology"/>
<comment type="subcellular location">
    <subcellularLocation>
        <location evidence="1">Endoplasmic reticulum membrane</location>
        <topology evidence="1">Single-pass type I membrane protein</topology>
    </subcellularLocation>
    <subcellularLocation>
        <location evidence="2">Endoplasmic reticulum-Golgi intermediate compartment membrane</location>
        <topology evidence="2">Single-pass type I membrane protein</topology>
    </subcellularLocation>
    <subcellularLocation>
        <location evidence="3">Golgi apparatus</location>
        <location evidence="3">cis-Golgi network membrane</location>
        <topology evidence="3">Single-pass type I membrane protein</topology>
    </subcellularLocation>
    <subcellularLocation>
        <location evidence="9">Membrane</location>
        <topology evidence="9">Single-pass type I membrane protein</topology>
    </subcellularLocation>
</comment>
<reference evidence="12" key="2">
    <citation type="submission" date="2025-08" db="UniProtKB">
        <authorList>
            <consortium name="Ensembl"/>
        </authorList>
    </citation>
    <scope>IDENTIFICATION</scope>
</reference>
<name>H2ZES9_CIOSA</name>
<dbReference type="InterPro" id="IPR036598">
    <property type="entry name" value="GOLD_dom_sf"/>
</dbReference>
<evidence type="ECO:0000256" key="6">
    <source>
        <dbReference type="ARBA" id="ARBA00022729"/>
    </source>
</evidence>
<dbReference type="Proteomes" id="UP000007875">
    <property type="component" value="Unassembled WGS sequence"/>
</dbReference>
<evidence type="ECO:0000313" key="13">
    <source>
        <dbReference type="Proteomes" id="UP000007875"/>
    </source>
</evidence>
<evidence type="ECO:0000256" key="4">
    <source>
        <dbReference type="ARBA" id="ARBA00007104"/>
    </source>
</evidence>
<evidence type="ECO:0000256" key="7">
    <source>
        <dbReference type="ARBA" id="ARBA00022989"/>
    </source>
</evidence>
<keyword evidence="6" id="KW-0732">Signal</keyword>
<keyword evidence="7 10" id="KW-1133">Transmembrane helix</keyword>
<organism evidence="12 13">
    <name type="scientific">Ciona savignyi</name>
    <name type="common">Pacific transparent sea squirt</name>
    <dbReference type="NCBI Taxonomy" id="51511"/>
    <lineage>
        <taxon>Eukaryota</taxon>
        <taxon>Metazoa</taxon>
        <taxon>Chordata</taxon>
        <taxon>Tunicata</taxon>
        <taxon>Ascidiacea</taxon>
        <taxon>Phlebobranchia</taxon>
        <taxon>Cionidae</taxon>
        <taxon>Ciona</taxon>
    </lineage>
</organism>
<evidence type="ECO:0000313" key="12">
    <source>
        <dbReference type="Ensembl" id="ENSCSAVP00000016095.1"/>
    </source>
</evidence>
<accession>H2ZES9</accession>
<reference evidence="13" key="1">
    <citation type="submission" date="2003-08" db="EMBL/GenBank/DDBJ databases">
        <authorList>
            <person name="Birren B."/>
            <person name="Nusbaum C."/>
            <person name="Abebe A."/>
            <person name="Abouelleil A."/>
            <person name="Adekoya E."/>
            <person name="Ait-zahra M."/>
            <person name="Allen N."/>
            <person name="Allen T."/>
            <person name="An P."/>
            <person name="Anderson M."/>
            <person name="Anderson S."/>
            <person name="Arachchi H."/>
            <person name="Armbruster J."/>
            <person name="Bachantsang P."/>
            <person name="Baldwin J."/>
            <person name="Barry A."/>
            <person name="Bayul T."/>
            <person name="Blitshsteyn B."/>
            <person name="Bloom T."/>
            <person name="Blye J."/>
            <person name="Boguslavskiy L."/>
            <person name="Borowsky M."/>
            <person name="Boukhgalter B."/>
            <person name="Brunache A."/>
            <person name="Butler J."/>
            <person name="Calixte N."/>
            <person name="Calvo S."/>
            <person name="Camarata J."/>
            <person name="Campo K."/>
            <person name="Chang J."/>
            <person name="Cheshatsang Y."/>
            <person name="Citroen M."/>
            <person name="Collymore A."/>
            <person name="Considine T."/>
            <person name="Cook A."/>
            <person name="Cooke P."/>
            <person name="Corum B."/>
            <person name="Cuomo C."/>
            <person name="David R."/>
            <person name="Dawoe T."/>
            <person name="Degray S."/>
            <person name="Dodge S."/>
            <person name="Dooley K."/>
            <person name="Dorje P."/>
            <person name="Dorjee K."/>
            <person name="Dorris L."/>
            <person name="Duffey N."/>
            <person name="Dupes A."/>
            <person name="Elkins T."/>
            <person name="Engels R."/>
            <person name="Erickson J."/>
            <person name="Farina A."/>
            <person name="Faro S."/>
            <person name="Ferreira P."/>
            <person name="Fischer H."/>
            <person name="Fitzgerald M."/>
            <person name="Foley K."/>
            <person name="Gage D."/>
            <person name="Galagan J."/>
            <person name="Gearin G."/>
            <person name="Gnerre S."/>
            <person name="Gnirke A."/>
            <person name="Goyette A."/>
            <person name="Graham J."/>
            <person name="Grandbois E."/>
            <person name="Gyaltsen K."/>
            <person name="Hafez N."/>
            <person name="Hagopian D."/>
            <person name="Hagos B."/>
            <person name="Hall J."/>
            <person name="Hatcher B."/>
            <person name="Heller A."/>
            <person name="Higgins H."/>
            <person name="Honan T."/>
            <person name="Horn A."/>
            <person name="Houde N."/>
            <person name="Hughes L."/>
            <person name="Hulme W."/>
            <person name="Husby E."/>
            <person name="Iliev I."/>
            <person name="Jaffe D."/>
            <person name="Jones C."/>
            <person name="Kamal M."/>
            <person name="Kamat A."/>
            <person name="Kamvysselis M."/>
            <person name="Karlsson E."/>
            <person name="Kells C."/>
            <person name="Kieu A."/>
            <person name="Kisner P."/>
            <person name="Kodira C."/>
            <person name="Kulbokas E."/>
            <person name="Labutti K."/>
            <person name="Lama D."/>
            <person name="Landers T."/>
            <person name="Leger J."/>
            <person name="Levine S."/>
            <person name="Lewis D."/>
            <person name="Lewis T."/>
            <person name="Lindblad-toh K."/>
            <person name="Liu X."/>
            <person name="Lokyitsang T."/>
            <person name="Lokyitsang Y."/>
            <person name="Lucien O."/>
            <person name="Lui A."/>
            <person name="Ma L.J."/>
            <person name="Mabbitt R."/>
            <person name="Macdonald J."/>
            <person name="Maclean C."/>
            <person name="Major J."/>
            <person name="Manning J."/>
            <person name="Marabella R."/>
            <person name="Maru K."/>
            <person name="Matthews C."/>
            <person name="Mauceli E."/>
            <person name="Mccarthy M."/>
            <person name="Mcdonough S."/>
            <person name="Mcghee T."/>
            <person name="Meldrim J."/>
            <person name="Meneus L."/>
            <person name="Mesirov J."/>
            <person name="Mihalev A."/>
            <person name="Mihova T."/>
            <person name="Mikkelsen T."/>
            <person name="Mlenga V."/>
            <person name="Moru K."/>
            <person name="Mozes J."/>
            <person name="Mulrain L."/>
            <person name="Munson G."/>
            <person name="Naylor J."/>
            <person name="Newes C."/>
            <person name="Nguyen C."/>
            <person name="Nguyen N."/>
            <person name="Nguyen T."/>
            <person name="Nicol R."/>
            <person name="Nielsen C."/>
            <person name="Nizzari M."/>
            <person name="Norbu C."/>
            <person name="Norbu N."/>
            <person name="O'donnell P."/>
            <person name="Okoawo O."/>
            <person name="O'leary S."/>
            <person name="Omotosho B."/>
            <person name="O'neill K."/>
            <person name="Osman S."/>
            <person name="Parker S."/>
            <person name="Perrin D."/>
            <person name="Phunkhang P."/>
            <person name="Piqani B."/>
            <person name="Purcell S."/>
            <person name="Rachupka T."/>
            <person name="Ramasamy U."/>
            <person name="Rameau R."/>
            <person name="Ray V."/>
            <person name="Raymond C."/>
            <person name="Retta R."/>
            <person name="Richardson S."/>
            <person name="Rise C."/>
            <person name="Rodriguez J."/>
            <person name="Rogers J."/>
            <person name="Rogov P."/>
            <person name="Rutman M."/>
            <person name="Schupbach R."/>
            <person name="Seaman C."/>
            <person name="Settipalli S."/>
            <person name="Sharpe T."/>
            <person name="Sheridan J."/>
            <person name="Sherpa N."/>
            <person name="Shi J."/>
            <person name="Smirnov S."/>
            <person name="Smith C."/>
            <person name="Sougnez C."/>
            <person name="Spencer B."/>
            <person name="Stalker J."/>
            <person name="Stange-thomann N."/>
            <person name="Stavropoulos S."/>
            <person name="Stetson K."/>
            <person name="Stone C."/>
            <person name="Stone S."/>
            <person name="Stubbs M."/>
            <person name="Talamas J."/>
            <person name="Tchuinga P."/>
            <person name="Tenzing P."/>
            <person name="Tesfaye S."/>
            <person name="Theodore J."/>
            <person name="Thoulutsang Y."/>
            <person name="Topham K."/>
            <person name="Towey S."/>
            <person name="Tsamla T."/>
            <person name="Tsomo N."/>
            <person name="Vallee D."/>
            <person name="Vassiliev H."/>
            <person name="Venkataraman V."/>
            <person name="Vinson J."/>
            <person name="Vo A."/>
            <person name="Wade C."/>
            <person name="Wang S."/>
            <person name="Wangchuk T."/>
            <person name="Wangdi T."/>
            <person name="Whittaker C."/>
            <person name="Wilkinson J."/>
            <person name="Wu Y."/>
            <person name="Wyman D."/>
            <person name="Yadav S."/>
            <person name="Yang S."/>
            <person name="Yang X."/>
            <person name="Yeager S."/>
            <person name="Yee E."/>
            <person name="Young G."/>
            <person name="Zainoun J."/>
            <person name="Zembeck L."/>
            <person name="Zimmer A."/>
            <person name="Zody M."/>
            <person name="Lander E."/>
        </authorList>
    </citation>
    <scope>NUCLEOTIDE SEQUENCE [LARGE SCALE GENOMIC DNA]</scope>
</reference>
<feature type="transmembrane region" description="Helical" evidence="10">
    <location>
        <begin position="214"/>
        <end position="237"/>
    </location>
</feature>
<evidence type="ECO:0000256" key="10">
    <source>
        <dbReference type="SAM" id="Phobius"/>
    </source>
</evidence>
<evidence type="ECO:0000256" key="1">
    <source>
        <dbReference type="ARBA" id="ARBA00004115"/>
    </source>
</evidence>
<sequence length="249" mass="28117">MRKYLILAVAVGMVSTQEGKPPKLSEKDVEHMEYASPDATLFFESLLKGSVIHEFSTKVMVTRAGKECFYEDCDEGSELSCSFESSTSSYISKGEISAYLSFPNGSIAASTDKPEQSKELEIWCPTAGVYEFCLDNSADHISQKIIEFQISVMHHREGPEFHSEQRNETDNTIYVLFDRLFQVTNDIHKSNFFVKHTKLMTRRDYELLRDNETLVGLLSIAVVVLMITVSASQVIAIKRMFPTTVKPSI</sequence>
<dbReference type="InParanoid" id="H2ZES9"/>
<dbReference type="SUPFAM" id="SSF101576">
    <property type="entry name" value="Supernatant protein factor (SPF), C-terminal domain"/>
    <property type="match status" value="1"/>
</dbReference>
<dbReference type="Pfam" id="PF01105">
    <property type="entry name" value="EMP24_GP25L"/>
    <property type="match status" value="1"/>
</dbReference>
<dbReference type="AlphaFoldDB" id="H2ZES9"/>
<evidence type="ECO:0000256" key="8">
    <source>
        <dbReference type="ARBA" id="ARBA00023136"/>
    </source>
</evidence>
<protein>
    <recommendedName>
        <fullName evidence="11">GOLD domain-containing protein</fullName>
    </recommendedName>
</protein>
<evidence type="ECO:0000256" key="3">
    <source>
        <dbReference type="ARBA" id="ARBA00004619"/>
    </source>
</evidence>
<evidence type="ECO:0000256" key="5">
    <source>
        <dbReference type="ARBA" id="ARBA00022692"/>
    </source>
</evidence>
<evidence type="ECO:0000256" key="2">
    <source>
        <dbReference type="ARBA" id="ARBA00004151"/>
    </source>
</evidence>
<dbReference type="PANTHER" id="PTHR22811">
    <property type="entry name" value="TRANSMEMBRANE EMP24 DOMAIN-CONTAINING PROTEIN"/>
    <property type="match status" value="1"/>
</dbReference>
<dbReference type="InterPro" id="IPR015720">
    <property type="entry name" value="Emp24-like"/>
</dbReference>
<keyword evidence="8 10" id="KW-0472">Membrane</keyword>
<keyword evidence="5 9" id="KW-0812">Transmembrane</keyword>
<reference evidence="12" key="3">
    <citation type="submission" date="2025-09" db="UniProtKB">
        <authorList>
            <consortium name="Ensembl"/>
        </authorList>
    </citation>
    <scope>IDENTIFICATION</scope>
</reference>
<evidence type="ECO:0000259" key="11">
    <source>
        <dbReference type="PROSITE" id="PS50866"/>
    </source>
</evidence>
<feature type="domain" description="GOLD" evidence="11">
    <location>
        <begin position="66"/>
        <end position="152"/>
    </location>
</feature>
<dbReference type="InterPro" id="IPR009038">
    <property type="entry name" value="GOLD_dom"/>
</dbReference>
<evidence type="ECO:0000256" key="9">
    <source>
        <dbReference type="RuleBase" id="RU003827"/>
    </source>
</evidence>
<dbReference type="GeneTree" id="ENSGT00940000166069"/>
<keyword evidence="13" id="KW-1185">Reference proteome</keyword>